<dbReference type="InterPro" id="IPR014710">
    <property type="entry name" value="RmlC-like_jellyroll"/>
</dbReference>
<dbReference type="Gene3D" id="2.60.120.10">
    <property type="entry name" value="Jelly Rolls"/>
    <property type="match status" value="1"/>
</dbReference>
<dbReference type="InterPro" id="IPR053146">
    <property type="entry name" value="QDO-like"/>
</dbReference>
<comment type="caution">
    <text evidence="2">The sequence shown here is derived from an EMBL/GenBank/DDBJ whole genome shotgun (WGS) entry which is preliminary data.</text>
</comment>
<dbReference type="SUPFAM" id="SSF51182">
    <property type="entry name" value="RmlC-like cupins"/>
    <property type="match status" value="1"/>
</dbReference>
<feature type="domain" description="Cupin type-2" evidence="1">
    <location>
        <begin position="43"/>
        <end position="101"/>
    </location>
</feature>
<proteinExistence type="predicted"/>
<dbReference type="PANTHER" id="PTHR36440:SF1">
    <property type="entry name" value="PUTATIVE (AFU_ORTHOLOGUE AFUA_8G07350)-RELATED"/>
    <property type="match status" value="1"/>
</dbReference>
<dbReference type="InterPro" id="IPR013096">
    <property type="entry name" value="Cupin_2"/>
</dbReference>
<dbReference type="EMBL" id="SMAG01000003">
    <property type="protein sequence ID" value="TCS94834.1"/>
    <property type="molecule type" value="Genomic_DNA"/>
</dbReference>
<dbReference type="OrthoDB" id="9794183at2"/>
<accession>A0A4R3L9D3</accession>
<protein>
    <submittedName>
        <fullName evidence="2">Cupin domain</fullName>
    </submittedName>
</protein>
<dbReference type="Pfam" id="PF07883">
    <property type="entry name" value="Cupin_2"/>
    <property type="match status" value="1"/>
</dbReference>
<dbReference type="RefSeq" id="WP_131924216.1">
    <property type="nucleotide sequence ID" value="NZ_SMAG01000003.1"/>
</dbReference>
<gene>
    <name evidence="2" type="ORF">EDD58_103256</name>
</gene>
<sequence>MNQSPVRYPNSQEEILFLGRPMSVMISGKETQDRYAVLQSTEQKGEGPPRHIHHQEDEVFNVIRGELTVYLGDQSFSATEGATVFLPRGISHTFRIDSEEATIQVVSCPAHFEYYARELSASEMQSYTKEQWLKKMVEVGKRYQIEFPDI</sequence>
<evidence type="ECO:0000259" key="1">
    <source>
        <dbReference type="Pfam" id="PF07883"/>
    </source>
</evidence>
<reference evidence="2 3" key="1">
    <citation type="submission" date="2019-03" db="EMBL/GenBank/DDBJ databases">
        <title>Genomic Encyclopedia of Type Strains, Phase IV (KMG-IV): sequencing the most valuable type-strain genomes for metagenomic binning, comparative biology and taxonomic classification.</title>
        <authorList>
            <person name="Goeker M."/>
        </authorList>
    </citation>
    <scope>NUCLEOTIDE SEQUENCE [LARGE SCALE GENOMIC DNA]</scope>
    <source>
        <strain evidence="2 3">DSM 45707</strain>
    </source>
</reference>
<dbReference type="PANTHER" id="PTHR36440">
    <property type="entry name" value="PUTATIVE (AFU_ORTHOLOGUE AFUA_8G07350)-RELATED"/>
    <property type="match status" value="1"/>
</dbReference>
<keyword evidence="3" id="KW-1185">Reference proteome</keyword>
<evidence type="ECO:0000313" key="2">
    <source>
        <dbReference type="EMBL" id="TCS94834.1"/>
    </source>
</evidence>
<name>A0A4R3L9D3_9BACL</name>
<organism evidence="2 3">
    <name type="scientific">Hazenella coriacea</name>
    <dbReference type="NCBI Taxonomy" id="1179467"/>
    <lineage>
        <taxon>Bacteria</taxon>
        <taxon>Bacillati</taxon>
        <taxon>Bacillota</taxon>
        <taxon>Bacilli</taxon>
        <taxon>Bacillales</taxon>
        <taxon>Thermoactinomycetaceae</taxon>
        <taxon>Hazenella</taxon>
    </lineage>
</organism>
<dbReference type="AlphaFoldDB" id="A0A4R3L9D3"/>
<dbReference type="Proteomes" id="UP000294937">
    <property type="component" value="Unassembled WGS sequence"/>
</dbReference>
<evidence type="ECO:0000313" key="3">
    <source>
        <dbReference type="Proteomes" id="UP000294937"/>
    </source>
</evidence>
<dbReference type="InterPro" id="IPR011051">
    <property type="entry name" value="RmlC_Cupin_sf"/>
</dbReference>